<dbReference type="InterPro" id="IPR002797">
    <property type="entry name" value="Polysacc_synth"/>
</dbReference>
<feature type="transmembrane region" description="Helical" evidence="6">
    <location>
        <begin position="226"/>
        <end position="247"/>
    </location>
</feature>
<organism evidence="7 10">
    <name type="scientific">Halococcus dombrowskii</name>
    <dbReference type="NCBI Taxonomy" id="179637"/>
    <lineage>
        <taxon>Archaea</taxon>
        <taxon>Methanobacteriati</taxon>
        <taxon>Methanobacteriota</taxon>
        <taxon>Stenosarchaea group</taxon>
        <taxon>Halobacteria</taxon>
        <taxon>Halobacteriales</taxon>
        <taxon>Halococcaceae</taxon>
        <taxon>Halococcus</taxon>
    </lineage>
</organism>
<reference evidence="7" key="1">
    <citation type="journal article" date="2014" name="Int. J. Syst. Evol. Microbiol.">
        <title>Complete genome sequence of Corynebacterium casei LMG S-19264T (=DSM 44701T), isolated from a smear-ripened cheese.</title>
        <authorList>
            <consortium name="US DOE Joint Genome Institute (JGI-PGF)"/>
            <person name="Walter F."/>
            <person name="Albersmeier A."/>
            <person name="Kalinowski J."/>
            <person name="Ruckert C."/>
        </authorList>
    </citation>
    <scope>NUCLEOTIDE SEQUENCE</scope>
    <source>
        <strain evidence="7">JCM 12289</strain>
    </source>
</reference>
<dbReference type="PANTHER" id="PTHR30250:SF27">
    <property type="entry name" value="POLYSACCHARIDE BIOSYNTHESIS PROTEIN"/>
    <property type="match status" value="1"/>
</dbReference>
<feature type="transmembrane region" description="Helical" evidence="6">
    <location>
        <begin position="459"/>
        <end position="481"/>
    </location>
</feature>
<feature type="transmembrane region" description="Helical" evidence="6">
    <location>
        <begin position="267"/>
        <end position="291"/>
    </location>
</feature>
<dbReference type="Proteomes" id="UP001500962">
    <property type="component" value="Unassembled WGS sequence"/>
</dbReference>
<evidence type="ECO:0000313" key="7">
    <source>
        <dbReference type="EMBL" id="GAA0449907.1"/>
    </source>
</evidence>
<name>A0AAV3SCS2_HALDO</name>
<protein>
    <submittedName>
        <fullName evidence="7">Flippase</fullName>
    </submittedName>
</protein>
<evidence type="ECO:0000256" key="5">
    <source>
        <dbReference type="ARBA" id="ARBA00023136"/>
    </source>
</evidence>
<reference evidence="7" key="3">
    <citation type="submission" date="2023-12" db="EMBL/GenBank/DDBJ databases">
        <authorList>
            <person name="Sun Q."/>
            <person name="Inoue M."/>
        </authorList>
    </citation>
    <scope>NUCLEOTIDE SEQUENCE</scope>
    <source>
        <strain evidence="7">JCM 12289</strain>
    </source>
</reference>
<comment type="subcellular location">
    <subcellularLocation>
        <location evidence="1">Cell membrane</location>
        <topology evidence="1">Multi-pass membrane protein</topology>
    </subcellularLocation>
</comment>
<feature type="transmembrane region" description="Helical" evidence="6">
    <location>
        <begin position="130"/>
        <end position="149"/>
    </location>
</feature>
<dbReference type="InterPro" id="IPR050833">
    <property type="entry name" value="Poly_Biosynth_Transport"/>
</dbReference>
<dbReference type="Proteomes" id="UP000830542">
    <property type="component" value="Chromosome"/>
</dbReference>
<dbReference type="AlphaFoldDB" id="A0AAV3SCS2"/>
<evidence type="ECO:0000313" key="9">
    <source>
        <dbReference type="Proteomes" id="UP000830542"/>
    </source>
</evidence>
<feature type="transmembrane region" description="Helical" evidence="6">
    <location>
        <begin position="400"/>
        <end position="423"/>
    </location>
</feature>
<sequence length="516" mass="54867">MANEQSSSAEESNLSSLVSSASLVLVGSLFGSFSKLFEQVLLGRVLSQPAFDAFSKGFSILMLSTTIALVGFNEGIPRFMSRFDDERDVRGVWVTGIVIAGLAGIGIAVGLLAGGDWIRQVFFGADSPPLLVTLFALAIPLVVGLRVAVGAIRGHENTIYRTYAYDLLYNGLRVGILLVLLFGVGMGVLAAGYAYVIAAVVAVVVAHVLLNRLLSLRGPFRTHAGAMVRFSLPLVVASAVSSILSQVDTLMLGALASAPNAAGIYNYGYPLAAGLPVILSVFGFLYLPLASRLDDDSNRAEVDRIYKITTKWIYIVAFPLFLTFVAFSGDVVEIVFDVTDPRSSTALAILSVGFFSSAANGRCQDTLSAFGYTTYILVVNTAAAVLNIVLNIVLVPTYGVVGAALASALSFFSLNVIAMLVLWRLSGISPFSRSTVKTFVLLPLVLFPLAFALSSVVELSIVTLPLFAIGAGLVAVALVAVTGCLQAEDEIPIEQIEERLGIRIPVIHRYIPSRRE</sequence>
<gene>
    <name evidence="7" type="ORF">GCM10008985_01750</name>
    <name evidence="8" type="ORF">MUK72_10310</name>
</gene>
<feature type="transmembrane region" description="Helical" evidence="6">
    <location>
        <begin position="12"/>
        <end position="33"/>
    </location>
</feature>
<evidence type="ECO:0000313" key="10">
    <source>
        <dbReference type="Proteomes" id="UP001500962"/>
    </source>
</evidence>
<dbReference type="GO" id="GO:0005886">
    <property type="term" value="C:plasma membrane"/>
    <property type="evidence" value="ECO:0007669"/>
    <property type="project" value="UniProtKB-SubCell"/>
</dbReference>
<evidence type="ECO:0000256" key="2">
    <source>
        <dbReference type="ARBA" id="ARBA00022475"/>
    </source>
</evidence>
<dbReference type="Pfam" id="PF01943">
    <property type="entry name" value="Polysacc_synt"/>
    <property type="match status" value="1"/>
</dbReference>
<evidence type="ECO:0000256" key="4">
    <source>
        <dbReference type="ARBA" id="ARBA00022989"/>
    </source>
</evidence>
<feature type="transmembrane region" description="Helical" evidence="6">
    <location>
        <begin position="435"/>
        <end position="453"/>
    </location>
</feature>
<dbReference type="GeneID" id="71762244"/>
<keyword evidence="5 6" id="KW-0472">Membrane</keyword>
<feature type="transmembrane region" description="Helical" evidence="6">
    <location>
        <begin position="372"/>
        <end position="394"/>
    </location>
</feature>
<evidence type="ECO:0000256" key="3">
    <source>
        <dbReference type="ARBA" id="ARBA00022692"/>
    </source>
</evidence>
<proteinExistence type="predicted"/>
<accession>A0AAV3SCS2</accession>
<evidence type="ECO:0000256" key="1">
    <source>
        <dbReference type="ARBA" id="ARBA00004651"/>
    </source>
</evidence>
<reference evidence="8" key="2">
    <citation type="submission" date="2022-04" db="EMBL/GenBank/DDBJ databases">
        <title>Sequencing and genomic assembly of Halococcus dombrowskii.</title>
        <authorList>
            <person name="Lim S.W."/>
            <person name="MacLea K.S."/>
        </authorList>
    </citation>
    <scope>NUCLEOTIDE SEQUENCE</scope>
    <source>
        <strain evidence="8">H4</strain>
    </source>
</reference>
<feature type="transmembrane region" description="Helical" evidence="6">
    <location>
        <begin position="312"/>
        <end position="336"/>
    </location>
</feature>
<feature type="transmembrane region" description="Helical" evidence="6">
    <location>
        <begin position="53"/>
        <end position="72"/>
    </location>
</feature>
<feature type="transmembrane region" description="Helical" evidence="6">
    <location>
        <begin position="170"/>
        <end position="189"/>
    </location>
</feature>
<keyword evidence="3 6" id="KW-0812">Transmembrane</keyword>
<feature type="transmembrane region" description="Helical" evidence="6">
    <location>
        <begin position="195"/>
        <end position="214"/>
    </location>
</feature>
<keyword evidence="2" id="KW-1003">Cell membrane</keyword>
<feature type="transmembrane region" description="Helical" evidence="6">
    <location>
        <begin position="92"/>
        <end position="118"/>
    </location>
</feature>
<dbReference type="CDD" id="cd13128">
    <property type="entry name" value="MATE_Wzx_like"/>
    <property type="match status" value="1"/>
</dbReference>
<evidence type="ECO:0000256" key="6">
    <source>
        <dbReference type="SAM" id="Phobius"/>
    </source>
</evidence>
<keyword evidence="4 6" id="KW-1133">Transmembrane helix</keyword>
<feature type="transmembrane region" description="Helical" evidence="6">
    <location>
        <begin position="342"/>
        <end position="360"/>
    </location>
</feature>
<dbReference type="EMBL" id="BAAADN010000002">
    <property type="protein sequence ID" value="GAA0449907.1"/>
    <property type="molecule type" value="Genomic_DNA"/>
</dbReference>
<dbReference type="KEGG" id="hdo:MUK72_10310"/>
<dbReference type="RefSeq" id="WP_244699876.1">
    <property type="nucleotide sequence ID" value="NZ_BAAADN010000002.1"/>
</dbReference>
<dbReference type="EMBL" id="CP095005">
    <property type="protein sequence ID" value="UOO94359.1"/>
    <property type="molecule type" value="Genomic_DNA"/>
</dbReference>
<evidence type="ECO:0000313" key="8">
    <source>
        <dbReference type="EMBL" id="UOO94359.1"/>
    </source>
</evidence>
<keyword evidence="9" id="KW-1185">Reference proteome</keyword>
<dbReference type="PANTHER" id="PTHR30250">
    <property type="entry name" value="PST FAMILY PREDICTED COLANIC ACID TRANSPORTER"/>
    <property type="match status" value="1"/>
</dbReference>